<accession>A0ABS7SLP1</accession>
<evidence type="ECO:0000313" key="1">
    <source>
        <dbReference type="EMBL" id="MBZ2206193.1"/>
    </source>
</evidence>
<dbReference type="InterPro" id="IPR002636">
    <property type="entry name" value="DUF29"/>
</dbReference>
<protein>
    <submittedName>
        <fullName evidence="1">DUF29 domain-containing protein</fullName>
    </submittedName>
</protein>
<dbReference type="EMBL" id="JAFBIL020000001">
    <property type="protein sequence ID" value="MBZ2206193.1"/>
    <property type="molecule type" value="Genomic_DNA"/>
</dbReference>
<sequence length="143" mass="16552">MSKLYDGDLVAWAYEQAALLRSGSLEQIDRLNIADEIEDVAKSEHRELTSRFAVLICHSLKWQFQPTHRSQSWQRTVRDQRLAIERRLAKMPSLRPLLDDEEWLSDAFNDAVRLASEQTGLEEFPDTCPWTIPQILAPDFLPS</sequence>
<dbReference type="Gene3D" id="1.20.1220.20">
    <property type="entry name" value="Uncharcterised protein PF01724"/>
    <property type="match status" value="1"/>
</dbReference>
<dbReference type="PANTHER" id="PTHR34235:SF4">
    <property type="entry name" value="SLR0291 PROTEIN"/>
    <property type="match status" value="1"/>
</dbReference>
<dbReference type="RefSeq" id="WP_223465296.1">
    <property type="nucleotide sequence ID" value="NZ_JAFBIL020000001.1"/>
</dbReference>
<comment type="caution">
    <text evidence="1">The sequence shown here is derived from an EMBL/GenBank/DDBJ whole genome shotgun (WGS) entry which is preliminary data.</text>
</comment>
<proteinExistence type="predicted"/>
<evidence type="ECO:0000313" key="2">
    <source>
        <dbReference type="Proteomes" id="UP000809349"/>
    </source>
</evidence>
<dbReference type="PANTHER" id="PTHR34235">
    <property type="entry name" value="SLR1203 PROTEIN-RELATED"/>
    <property type="match status" value="1"/>
</dbReference>
<organism evidence="1 2">
    <name type="scientific">Massilia soli</name>
    <dbReference type="NCBI Taxonomy" id="2792854"/>
    <lineage>
        <taxon>Bacteria</taxon>
        <taxon>Pseudomonadati</taxon>
        <taxon>Pseudomonadota</taxon>
        <taxon>Betaproteobacteria</taxon>
        <taxon>Burkholderiales</taxon>
        <taxon>Oxalobacteraceae</taxon>
        <taxon>Telluria group</taxon>
        <taxon>Massilia</taxon>
    </lineage>
</organism>
<keyword evidence="2" id="KW-1185">Reference proteome</keyword>
<name>A0ABS7SLP1_9BURK</name>
<reference evidence="1 2" key="2">
    <citation type="submission" date="2021-08" db="EMBL/GenBank/DDBJ databases">
        <title>Massilia sp. R798.</title>
        <authorList>
            <person name="Baek J.H."/>
            <person name="Jung H.S."/>
            <person name="Kim K.R."/>
            <person name="Jeon C.O."/>
        </authorList>
    </citation>
    <scope>NUCLEOTIDE SEQUENCE [LARGE SCALE GENOMIC DNA]</scope>
    <source>
        <strain evidence="1 2">R798</strain>
    </source>
</reference>
<reference evidence="1 2" key="1">
    <citation type="submission" date="2021-01" db="EMBL/GenBank/DDBJ databases">
        <authorList>
            <person name="Ruan W."/>
            <person name="Khan S.A."/>
            <person name="Jeon C.O."/>
        </authorList>
    </citation>
    <scope>NUCLEOTIDE SEQUENCE [LARGE SCALE GENOMIC DNA]</scope>
    <source>
        <strain evidence="1 2">R798</strain>
    </source>
</reference>
<dbReference type="Pfam" id="PF01724">
    <property type="entry name" value="DUF29"/>
    <property type="match status" value="1"/>
</dbReference>
<gene>
    <name evidence="1" type="ORF">I4X03_002845</name>
</gene>
<dbReference type="Proteomes" id="UP000809349">
    <property type="component" value="Unassembled WGS sequence"/>
</dbReference>